<evidence type="ECO:0000256" key="2">
    <source>
        <dbReference type="SAM" id="SignalP"/>
    </source>
</evidence>
<feature type="compositionally biased region" description="Polar residues" evidence="1">
    <location>
        <begin position="91"/>
        <end position="102"/>
    </location>
</feature>
<accession>A0A9P7ZCN4</accession>
<dbReference type="GeneID" id="70296361"/>
<feature type="chain" id="PRO_5040421206" evidence="2">
    <location>
        <begin position="21"/>
        <end position="124"/>
    </location>
</feature>
<evidence type="ECO:0000256" key="1">
    <source>
        <dbReference type="SAM" id="MobiDB-lite"/>
    </source>
</evidence>
<dbReference type="OrthoDB" id="2342176at2759"/>
<reference evidence="3" key="1">
    <citation type="journal article" date="2021" name="IMA Fungus">
        <title>Genomic characterization of three marine fungi, including Emericellopsis atlantica sp. nov. with signatures of a generalist lifestyle and marine biomass degradation.</title>
        <authorList>
            <person name="Hagestad O.C."/>
            <person name="Hou L."/>
            <person name="Andersen J.H."/>
            <person name="Hansen E.H."/>
            <person name="Altermark B."/>
            <person name="Li C."/>
            <person name="Kuhnert E."/>
            <person name="Cox R.J."/>
            <person name="Crous P.W."/>
            <person name="Spatafora J.W."/>
            <person name="Lail K."/>
            <person name="Amirebrahimi M."/>
            <person name="Lipzen A."/>
            <person name="Pangilinan J."/>
            <person name="Andreopoulos W."/>
            <person name="Hayes R.D."/>
            <person name="Ng V."/>
            <person name="Grigoriev I.V."/>
            <person name="Jackson S.A."/>
            <person name="Sutton T.D.S."/>
            <person name="Dobson A.D.W."/>
            <person name="Rama T."/>
        </authorList>
    </citation>
    <scope>NUCLEOTIDE SEQUENCE</scope>
    <source>
        <strain evidence="3">TS7</strain>
    </source>
</reference>
<dbReference type="AlphaFoldDB" id="A0A9P7ZCN4"/>
<evidence type="ECO:0000313" key="4">
    <source>
        <dbReference type="Proteomes" id="UP000887229"/>
    </source>
</evidence>
<comment type="caution">
    <text evidence="3">The sequence shown here is derived from an EMBL/GenBank/DDBJ whole genome shotgun (WGS) entry which is preliminary data.</text>
</comment>
<proteinExistence type="predicted"/>
<keyword evidence="4" id="KW-1185">Reference proteome</keyword>
<dbReference type="Proteomes" id="UP000887229">
    <property type="component" value="Unassembled WGS sequence"/>
</dbReference>
<feature type="region of interest" description="Disordered" evidence="1">
    <location>
        <begin position="69"/>
        <end position="102"/>
    </location>
</feature>
<evidence type="ECO:0000313" key="3">
    <source>
        <dbReference type="EMBL" id="KAG9249535.1"/>
    </source>
</evidence>
<protein>
    <submittedName>
        <fullName evidence="3">Uncharacterized protein</fullName>
    </submittedName>
</protein>
<name>A0A9P7ZCN4_9HYPO</name>
<sequence>MAIMGFLVFFASMASLQANASPLLQKRDQDPGTACSPEGQWSCHPDTFQRCASGQWSVVMDLAEGTKCSPDGLSDEMSIEHDGSVNGQGGQDTNAGTPQSSGARCKGAIGLALAVLGMVAAWES</sequence>
<keyword evidence="2" id="KW-0732">Signal</keyword>
<feature type="signal peptide" evidence="2">
    <location>
        <begin position="1"/>
        <end position="20"/>
    </location>
</feature>
<dbReference type="EMBL" id="MU251303">
    <property type="protein sequence ID" value="KAG9249535.1"/>
    <property type="molecule type" value="Genomic_DNA"/>
</dbReference>
<organism evidence="3 4">
    <name type="scientific">Emericellopsis atlantica</name>
    <dbReference type="NCBI Taxonomy" id="2614577"/>
    <lineage>
        <taxon>Eukaryota</taxon>
        <taxon>Fungi</taxon>
        <taxon>Dikarya</taxon>
        <taxon>Ascomycota</taxon>
        <taxon>Pezizomycotina</taxon>
        <taxon>Sordariomycetes</taxon>
        <taxon>Hypocreomycetidae</taxon>
        <taxon>Hypocreales</taxon>
        <taxon>Bionectriaceae</taxon>
        <taxon>Emericellopsis</taxon>
    </lineage>
</organism>
<gene>
    <name evidence="3" type="ORF">F5Z01DRAFT_678594</name>
</gene>
<dbReference type="RefSeq" id="XP_046113459.1">
    <property type="nucleotide sequence ID" value="XM_046265458.1"/>
</dbReference>